<evidence type="ECO:0000256" key="3">
    <source>
        <dbReference type="ARBA" id="ARBA00023163"/>
    </source>
</evidence>
<dbReference type="PROSITE" id="PS50977">
    <property type="entry name" value="HTH_TETR_2"/>
    <property type="match status" value="1"/>
</dbReference>
<dbReference type="GO" id="GO:0003700">
    <property type="term" value="F:DNA-binding transcription factor activity"/>
    <property type="evidence" value="ECO:0007669"/>
    <property type="project" value="TreeGrafter"/>
</dbReference>
<dbReference type="RefSeq" id="WP_116688708.1">
    <property type="nucleotide sequence ID" value="NZ_CAWNYD010000011.1"/>
</dbReference>
<evidence type="ECO:0000313" key="6">
    <source>
        <dbReference type="EMBL" id="PVZ64953.1"/>
    </source>
</evidence>
<protein>
    <submittedName>
        <fullName evidence="6">TetR/AcrR family transcriptional regulator</fullName>
    </submittedName>
</protein>
<dbReference type="AlphaFoldDB" id="A0A2V1GW58"/>
<evidence type="ECO:0000259" key="5">
    <source>
        <dbReference type="PROSITE" id="PS50977"/>
    </source>
</evidence>
<name>A0A2V1GW58_9GAMM</name>
<dbReference type="InterPro" id="IPR036271">
    <property type="entry name" value="Tet_transcr_reg_TetR-rel_C_sf"/>
</dbReference>
<dbReference type="Pfam" id="PF00440">
    <property type="entry name" value="TetR_N"/>
    <property type="match status" value="1"/>
</dbReference>
<dbReference type="PRINTS" id="PR00455">
    <property type="entry name" value="HTHTETR"/>
</dbReference>
<keyword evidence="7" id="KW-1185">Reference proteome</keyword>
<organism evidence="6 7">
    <name type="scientific">Pelagibaculum spongiae</name>
    <dbReference type="NCBI Taxonomy" id="2080658"/>
    <lineage>
        <taxon>Bacteria</taxon>
        <taxon>Pseudomonadati</taxon>
        <taxon>Pseudomonadota</taxon>
        <taxon>Gammaproteobacteria</taxon>
        <taxon>Oceanospirillales</taxon>
        <taxon>Pelagibaculum</taxon>
    </lineage>
</organism>
<evidence type="ECO:0000256" key="2">
    <source>
        <dbReference type="ARBA" id="ARBA00023125"/>
    </source>
</evidence>
<dbReference type="Proteomes" id="UP000244906">
    <property type="component" value="Unassembled WGS sequence"/>
</dbReference>
<sequence>MGRRSDHTREELKSLMLNAAITIVVEQGFRGVTARKVAEQAGYTVGSLYQVFKNLDDLIVQLNEQTMDEILLLIERELQQQGDEITVMHALALGYARYASENSNRWRMVFEHKLPTTHPLPESFQHKILSCFVMITQRFAQLFPQKKDEELLQAAQALWSSIHGICILSVTGKLDTAKAGNMEPLIGCLVDNFIGGLLASSQK</sequence>
<dbReference type="InterPro" id="IPR009057">
    <property type="entry name" value="Homeodomain-like_sf"/>
</dbReference>
<dbReference type="SUPFAM" id="SSF48498">
    <property type="entry name" value="Tetracyclin repressor-like, C-terminal domain"/>
    <property type="match status" value="1"/>
</dbReference>
<evidence type="ECO:0000313" key="7">
    <source>
        <dbReference type="Proteomes" id="UP000244906"/>
    </source>
</evidence>
<dbReference type="Gene3D" id="1.10.357.10">
    <property type="entry name" value="Tetracycline Repressor, domain 2"/>
    <property type="match status" value="1"/>
</dbReference>
<dbReference type="OrthoDB" id="7223515at2"/>
<keyword evidence="2 4" id="KW-0238">DNA-binding</keyword>
<gene>
    <name evidence="6" type="ORF">DC094_19010</name>
</gene>
<dbReference type="SUPFAM" id="SSF46689">
    <property type="entry name" value="Homeodomain-like"/>
    <property type="match status" value="1"/>
</dbReference>
<dbReference type="InterPro" id="IPR025996">
    <property type="entry name" value="MT1864/Rv1816-like_C"/>
</dbReference>
<keyword evidence="1" id="KW-0805">Transcription regulation</keyword>
<comment type="caution">
    <text evidence="6">The sequence shown here is derived from an EMBL/GenBank/DDBJ whole genome shotgun (WGS) entry which is preliminary data.</text>
</comment>
<feature type="domain" description="HTH tetR-type" evidence="5">
    <location>
        <begin position="10"/>
        <end position="70"/>
    </location>
</feature>
<evidence type="ECO:0000256" key="4">
    <source>
        <dbReference type="PROSITE-ProRule" id="PRU00335"/>
    </source>
</evidence>
<dbReference type="GO" id="GO:0000976">
    <property type="term" value="F:transcription cis-regulatory region binding"/>
    <property type="evidence" value="ECO:0007669"/>
    <property type="project" value="TreeGrafter"/>
</dbReference>
<dbReference type="Pfam" id="PF13305">
    <property type="entry name" value="TetR_C_33"/>
    <property type="match status" value="1"/>
</dbReference>
<dbReference type="PANTHER" id="PTHR30055">
    <property type="entry name" value="HTH-TYPE TRANSCRIPTIONAL REGULATOR RUTR"/>
    <property type="match status" value="1"/>
</dbReference>
<dbReference type="PANTHER" id="PTHR30055:SF234">
    <property type="entry name" value="HTH-TYPE TRANSCRIPTIONAL REGULATOR BETI"/>
    <property type="match status" value="1"/>
</dbReference>
<evidence type="ECO:0000256" key="1">
    <source>
        <dbReference type="ARBA" id="ARBA00023015"/>
    </source>
</evidence>
<reference evidence="6 7" key="1">
    <citation type="submission" date="2018-04" db="EMBL/GenBank/DDBJ databases">
        <title>Thalassorhabdus spongiae gen. nov., sp. nov., isolated from a marine sponge in South-West Iceland.</title>
        <authorList>
            <person name="Knobloch S."/>
            <person name="Daussin A."/>
            <person name="Johannsson R."/>
            <person name="Marteinsson V.T."/>
        </authorList>
    </citation>
    <scope>NUCLEOTIDE SEQUENCE [LARGE SCALE GENOMIC DNA]</scope>
    <source>
        <strain evidence="6 7">Hp12</strain>
    </source>
</reference>
<proteinExistence type="predicted"/>
<dbReference type="InterPro" id="IPR050109">
    <property type="entry name" value="HTH-type_TetR-like_transc_reg"/>
</dbReference>
<dbReference type="InterPro" id="IPR001647">
    <property type="entry name" value="HTH_TetR"/>
</dbReference>
<keyword evidence="3" id="KW-0804">Transcription</keyword>
<dbReference type="EMBL" id="QDDL01000011">
    <property type="protein sequence ID" value="PVZ64953.1"/>
    <property type="molecule type" value="Genomic_DNA"/>
</dbReference>
<accession>A0A2V1GW58</accession>
<feature type="DNA-binding region" description="H-T-H motif" evidence="4">
    <location>
        <begin position="33"/>
        <end position="52"/>
    </location>
</feature>